<dbReference type="SUPFAM" id="SSF81548">
    <property type="entry name" value="Subunit XII of photosystem I reaction centre, PsaM"/>
    <property type="match status" value="1"/>
</dbReference>
<evidence type="ECO:0000256" key="4">
    <source>
        <dbReference type="ARBA" id="ARBA00022692"/>
    </source>
</evidence>
<dbReference type="GO" id="GO:0009535">
    <property type="term" value="C:chloroplast thylakoid membrane"/>
    <property type="evidence" value="ECO:0007669"/>
    <property type="project" value="UniProtKB-SubCell"/>
</dbReference>
<geneLocation type="chloroplast" evidence="10"/>
<feature type="transmembrane region" description="Helical" evidence="9">
    <location>
        <begin position="6"/>
        <end position="25"/>
    </location>
</feature>
<dbReference type="GO" id="GO:0009522">
    <property type="term" value="C:photosystem I"/>
    <property type="evidence" value="ECO:0007669"/>
    <property type="project" value="UniProtKB-KW"/>
</dbReference>
<dbReference type="RefSeq" id="YP_009145439.1">
    <property type="nucleotide sequence ID" value="NC_027287.1"/>
</dbReference>
<keyword evidence="3 10" id="KW-0934">Plastid</keyword>
<evidence type="ECO:0000256" key="7">
    <source>
        <dbReference type="ARBA" id="ARBA00023078"/>
    </source>
</evidence>
<proteinExistence type="inferred from homology"/>
<evidence type="ECO:0000256" key="5">
    <source>
        <dbReference type="ARBA" id="ARBA00022836"/>
    </source>
</evidence>
<accession>A0A0G3VG36</accession>
<dbReference type="HAMAP" id="MF_00828">
    <property type="entry name" value="PSI_PsaM"/>
    <property type="match status" value="1"/>
</dbReference>
<reference evidence="10" key="1">
    <citation type="journal article" date="2015" name="J. Eukaryot. Microbiol.">
        <title>Chloroplast Genome Evolution in the Euglenaceae.</title>
        <authorList>
            <person name="Bennett M.S."/>
            <person name="Triemer R.E."/>
        </authorList>
    </citation>
    <scope>NUCLEOTIDE SEQUENCE</scope>
    <source>
        <strain evidence="10">UTEX 2354</strain>
    </source>
</reference>
<keyword evidence="4 9" id="KW-0812">Transmembrane</keyword>
<protein>
    <recommendedName>
        <fullName evidence="9">Photosystem I reaction center subunit XII</fullName>
    </recommendedName>
    <alternativeName>
        <fullName evidence="9">PSI-M</fullName>
    </alternativeName>
</protein>
<evidence type="ECO:0000256" key="6">
    <source>
        <dbReference type="ARBA" id="ARBA00022989"/>
    </source>
</evidence>
<keyword evidence="2 9" id="KW-0602">Photosynthesis</keyword>
<keyword evidence="1 10" id="KW-0150">Chloroplast</keyword>
<organism evidence="10">
    <name type="scientific">Monomorphina parapyrum</name>
    <dbReference type="NCBI Taxonomy" id="1664066"/>
    <lineage>
        <taxon>Eukaryota</taxon>
        <taxon>Discoba</taxon>
        <taxon>Euglenozoa</taxon>
        <taxon>Euglenida</taxon>
        <taxon>Spirocuta</taxon>
        <taxon>Euglenophyceae</taxon>
        <taxon>Euglenales</taxon>
        <taxon>Euglenaceae</taxon>
        <taxon>Monomorphina</taxon>
    </lineage>
</organism>
<evidence type="ECO:0000256" key="2">
    <source>
        <dbReference type="ARBA" id="ARBA00022531"/>
    </source>
</evidence>
<dbReference type="Pfam" id="PF07465">
    <property type="entry name" value="PsaM"/>
    <property type="match status" value="1"/>
</dbReference>
<evidence type="ECO:0000256" key="1">
    <source>
        <dbReference type="ARBA" id="ARBA00022528"/>
    </source>
</evidence>
<keyword evidence="6 9" id="KW-1133">Transmembrane helix</keyword>
<keyword evidence="5 9" id="KW-0603">Photosystem I</keyword>
<evidence type="ECO:0000256" key="3">
    <source>
        <dbReference type="ARBA" id="ARBA00022640"/>
    </source>
</evidence>
<evidence type="ECO:0000256" key="8">
    <source>
        <dbReference type="ARBA" id="ARBA00023136"/>
    </source>
</evidence>
<dbReference type="NCBIfam" id="TIGR03053">
    <property type="entry name" value="PS_I_psaM"/>
    <property type="match status" value="1"/>
</dbReference>
<keyword evidence="7 9" id="KW-0793">Thylakoid</keyword>
<sequence length="31" mass="3337">MGISSSQIYIALLIALIPAFFALKLGKELSK</sequence>
<dbReference type="AlphaFoldDB" id="A0A0G3VG36"/>
<gene>
    <name evidence="9 10" type="primary">psaM</name>
</gene>
<comment type="subcellular location">
    <subcellularLocation>
        <location evidence="9">Plastid</location>
        <location evidence="9">Chloroplast thylakoid membrane</location>
        <topology evidence="9">Single-pass membrane protein</topology>
    </subcellularLocation>
</comment>
<dbReference type="GO" id="GO:0015979">
    <property type="term" value="P:photosynthesis"/>
    <property type="evidence" value="ECO:0007669"/>
    <property type="project" value="UniProtKB-UniRule"/>
</dbReference>
<dbReference type="InterPro" id="IPR010010">
    <property type="entry name" value="PSI_PsaM"/>
</dbReference>
<name>A0A0G3VG36_9EUGL</name>
<dbReference type="InterPro" id="IPR037279">
    <property type="entry name" value="PSI_PsaM_sf"/>
</dbReference>
<evidence type="ECO:0000256" key="9">
    <source>
        <dbReference type="HAMAP-Rule" id="MF_00828"/>
    </source>
</evidence>
<dbReference type="EMBL" id="KP455987">
    <property type="protein sequence ID" value="AKL78912.1"/>
    <property type="molecule type" value="Genomic_DNA"/>
</dbReference>
<keyword evidence="8 9" id="KW-0472">Membrane</keyword>
<comment type="similarity">
    <text evidence="9">Belongs to the PsaM family.</text>
</comment>
<evidence type="ECO:0000313" key="10">
    <source>
        <dbReference type="EMBL" id="AKL78912.1"/>
    </source>
</evidence>
<dbReference type="GeneID" id="24571345"/>